<sequence length="135" mass="15427">MNFHALKEDGNQNPGMETENQVKNLVRFVLVQITLLMMDTLQLTENVLLRSRAWTWPRYHHANGPGMMDQGPLTTEKWMLQVDLQRREGKDEEVQDLHRECQNLGGMKLSVEALQEAITLPEEEGVGAIGEEEVT</sequence>
<protein>
    <submittedName>
        <fullName evidence="1">Uncharacterized protein</fullName>
    </submittedName>
</protein>
<accession>A0A8C4IW04</accession>
<reference evidence="1" key="2">
    <citation type="submission" date="2025-09" db="UniProtKB">
        <authorList>
            <consortium name="Ensembl"/>
        </authorList>
    </citation>
    <scope>IDENTIFICATION</scope>
</reference>
<dbReference type="Proteomes" id="UP000694423">
    <property type="component" value="Unplaced"/>
</dbReference>
<proteinExistence type="predicted"/>
<dbReference type="AlphaFoldDB" id="A0A8C4IW04"/>
<name>A0A8C4IW04_DRONO</name>
<evidence type="ECO:0000313" key="2">
    <source>
        <dbReference type="Proteomes" id="UP000694423"/>
    </source>
</evidence>
<organism evidence="1 2">
    <name type="scientific">Dromaius novaehollandiae</name>
    <name type="common">Emu</name>
    <dbReference type="NCBI Taxonomy" id="8790"/>
    <lineage>
        <taxon>Eukaryota</taxon>
        <taxon>Metazoa</taxon>
        <taxon>Chordata</taxon>
        <taxon>Craniata</taxon>
        <taxon>Vertebrata</taxon>
        <taxon>Euteleostomi</taxon>
        <taxon>Archelosauria</taxon>
        <taxon>Archosauria</taxon>
        <taxon>Dinosauria</taxon>
        <taxon>Saurischia</taxon>
        <taxon>Theropoda</taxon>
        <taxon>Coelurosauria</taxon>
        <taxon>Aves</taxon>
        <taxon>Palaeognathae</taxon>
        <taxon>Casuariiformes</taxon>
        <taxon>Dromaiidae</taxon>
        <taxon>Dromaius</taxon>
    </lineage>
</organism>
<evidence type="ECO:0000313" key="1">
    <source>
        <dbReference type="Ensembl" id="ENSDNVP00000000443.1"/>
    </source>
</evidence>
<keyword evidence="2" id="KW-1185">Reference proteome</keyword>
<dbReference type="Ensembl" id="ENSDNVT00000000553.1">
    <property type="protein sequence ID" value="ENSDNVP00000000443.1"/>
    <property type="gene ID" value="ENSDNVG00000000337.1"/>
</dbReference>
<reference evidence="1" key="1">
    <citation type="submission" date="2025-08" db="UniProtKB">
        <authorList>
            <consortium name="Ensembl"/>
        </authorList>
    </citation>
    <scope>IDENTIFICATION</scope>
</reference>